<dbReference type="Proteomes" id="UP000789901">
    <property type="component" value="Unassembled WGS sequence"/>
</dbReference>
<keyword evidence="3" id="KW-1185">Reference proteome</keyword>
<name>A0ABM8VX53_GIGMA</name>
<accession>A0ABM8VX53</accession>
<feature type="region of interest" description="Disordered" evidence="1">
    <location>
        <begin position="83"/>
        <end position="104"/>
    </location>
</feature>
<proteinExistence type="predicted"/>
<comment type="caution">
    <text evidence="2">The sequence shown here is derived from an EMBL/GenBank/DDBJ whole genome shotgun (WGS) entry which is preliminary data.</text>
</comment>
<dbReference type="EMBL" id="CAJVQB010000119">
    <property type="protein sequence ID" value="CAG8468604.1"/>
    <property type="molecule type" value="Genomic_DNA"/>
</dbReference>
<evidence type="ECO:0000313" key="2">
    <source>
        <dbReference type="EMBL" id="CAG8468604.1"/>
    </source>
</evidence>
<evidence type="ECO:0000313" key="3">
    <source>
        <dbReference type="Proteomes" id="UP000789901"/>
    </source>
</evidence>
<gene>
    <name evidence="2" type="ORF">GMARGA_LOCUS664</name>
</gene>
<feature type="compositionally biased region" description="Basic and acidic residues" evidence="1">
    <location>
        <begin position="167"/>
        <end position="183"/>
    </location>
</feature>
<reference evidence="2 3" key="1">
    <citation type="submission" date="2021-06" db="EMBL/GenBank/DDBJ databases">
        <authorList>
            <person name="Kallberg Y."/>
            <person name="Tangrot J."/>
            <person name="Rosling A."/>
        </authorList>
    </citation>
    <scope>NUCLEOTIDE SEQUENCE [LARGE SCALE GENOMIC DNA]</scope>
    <source>
        <strain evidence="2 3">120-4 pot B 10/14</strain>
    </source>
</reference>
<protein>
    <submittedName>
        <fullName evidence="2">6694_t:CDS:1</fullName>
    </submittedName>
</protein>
<evidence type="ECO:0000256" key="1">
    <source>
        <dbReference type="SAM" id="MobiDB-lite"/>
    </source>
</evidence>
<feature type="region of interest" description="Disordered" evidence="1">
    <location>
        <begin position="167"/>
        <end position="192"/>
    </location>
</feature>
<organism evidence="2 3">
    <name type="scientific">Gigaspora margarita</name>
    <dbReference type="NCBI Taxonomy" id="4874"/>
    <lineage>
        <taxon>Eukaryota</taxon>
        <taxon>Fungi</taxon>
        <taxon>Fungi incertae sedis</taxon>
        <taxon>Mucoromycota</taxon>
        <taxon>Glomeromycotina</taxon>
        <taxon>Glomeromycetes</taxon>
        <taxon>Diversisporales</taxon>
        <taxon>Gigasporaceae</taxon>
        <taxon>Gigaspora</taxon>
    </lineage>
</organism>
<sequence length="192" mass="22098">MNRCLKLPIYNLYQYFCNQSIKFHTALRKINEELKKNENYVDGYIFSAAYKYVTENKRRICGNNSRTSNESIVRDALNNTIESTSKETSNNTIDHSSNNQPTLTVQNHSSDQLLMTSSNPENQKPLVVKNSLNQSQHQVINIITDDNNQNKTDLKFKIEGLEKDNTELKSKNAGLEKDNEKLRSANKTSKYK</sequence>